<dbReference type="InterPro" id="IPR013604">
    <property type="entry name" value="7TM_chemorcpt"/>
</dbReference>
<name>A0A1W4WU97_AGRPL</name>
<evidence type="ECO:0000256" key="7">
    <source>
        <dbReference type="ARBA" id="ARBA00023224"/>
    </source>
</evidence>
<dbReference type="STRING" id="224129.A0A1W4WU97"/>
<evidence type="ECO:0000313" key="10">
    <source>
        <dbReference type="RefSeq" id="XP_018323615.1"/>
    </source>
</evidence>
<evidence type="ECO:0000256" key="8">
    <source>
        <dbReference type="RuleBase" id="RU363108"/>
    </source>
</evidence>
<organism evidence="9 10">
    <name type="scientific">Agrilus planipennis</name>
    <name type="common">Emerald ash borer</name>
    <name type="synonym">Agrilus marcopoli</name>
    <dbReference type="NCBI Taxonomy" id="224129"/>
    <lineage>
        <taxon>Eukaryota</taxon>
        <taxon>Metazoa</taxon>
        <taxon>Ecdysozoa</taxon>
        <taxon>Arthropoda</taxon>
        <taxon>Hexapoda</taxon>
        <taxon>Insecta</taxon>
        <taxon>Pterygota</taxon>
        <taxon>Neoptera</taxon>
        <taxon>Endopterygota</taxon>
        <taxon>Coleoptera</taxon>
        <taxon>Polyphaga</taxon>
        <taxon>Elateriformia</taxon>
        <taxon>Buprestoidea</taxon>
        <taxon>Buprestidae</taxon>
        <taxon>Agrilinae</taxon>
        <taxon>Agrilus</taxon>
    </lineage>
</organism>
<accession>A0A1W4WU97</accession>
<proteinExistence type="inferred from homology"/>
<evidence type="ECO:0000256" key="1">
    <source>
        <dbReference type="ARBA" id="ARBA00004651"/>
    </source>
</evidence>
<dbReference type="InParanoid" id="A0A1W4WU97"/>
<comment type="similarity">
    <text evidence="8">Belongs to the insect chemoreceptor superfamily. Gustatory receptor (GR) family.</text>
</comment>
<feature type="transmembrane region" description="Helical" evidence="8">
    <location>
        <begin position="237"/>
        <end position="257"/>
    </location>
</feature>
<dbReference type="OrthoDB" id="6759869at2759"/>
<feature type="transmembrane region" description="Helical" evidence="8">
    <location>
        <begin position="86"/>
        <end position="106"/>
    </location>
</feature>
<dbReference type="Pfam" id="PF08395">
    <property type="entry name" value="7tm_7"/>
    <property type="match status" value="1"/>
</dbReference>
<keyword evidence="7 8" id="KW-0807">Transducer</keyword>
<keyword evidence="4 8" id="KW-1133">Transmembrane helix</keyword>
<dbReference type="Proteomes" id="UP000192223">
    <property type="component" value="Unplaced"/>
</dbReference>
<evidence type="ECO:0000313" key="9">
    <source>
        <dbReference type="Proteomes" id="UP000192223"/>
    </source>
</evidence>
<keyword evidence="6 8" id="KW-0675">Receptor</keyword>
<comment type="function">
    <text evidence="8">Gustatory receptor which mediates acceptance or avoidance behavior, depending on its substrates.</text>
</comment>
<evidence type="ECO:0000256" key="2">
    <source>
        <dbReference type="ARBA" id="ARBA00022475"/>
    </source>
</evidence>
<evidence type="ECO:0000256" key="5">
    <source>
        <dbReference type="ARBA" id="ARBA00023136"/>
    </source>
</evidence>
<dbReference type="PANTHER" id="PTHR21143">
    <property type="entry name" value="INVERTEBRATE GUSTATORY RECEPTOR"/>
    <property type="match status" value="1"/>
</dbReference>
<comment type="subcellular location">
    <subcellularLocation>
        <location evidence="1 8">Cell membrane</location>
        <topology evidence="1 8">Multi-pass membrane protein</topology>
    </subcellularLocation>
</comment>
<feature type="transmembrane region" description="Helical" evidence="8">
    <location>
        <begin position="310"/>
        <end position="328"/>
    </location>
</feature>
<keyword evidence="5 8" id="KW-0472">Membrane</keyword>
<dbReference type="GO" id="GO:0030425">
    <property type="term" value="C:dendrite"/>
    <property type="evidence" value="ECO:0007669"/>
    <property type="project" value="TreeGrafter"/>
</dbReference>
<dbReference type="GO" id="GO:0008049">
    <property type="term" value="P:male courtship behavior"/>
    <property type="evidence" value="ECO:0007669"/>
    <property type="project" value="TreeGrafter"/>
</dbReference>
<protein>
    <recommendedName>
        <fullName evidence="8">Gustatory receptor</fullName>
    </recommendedName>
</protein>
<dbReference type="GO" id="GO:0007635">
    <property type="term" value="P:chemosensory behavior"/>
    <property type="evidence" value="ECO:0007669"/>
    <property type="project" value="TreeGrafter"/>
</dbReference>
<evidence type="ECO:0000256" key="3">
    <source>
        <dbReference type="ARBA" id="ARBA00022692"/>
    </source>
</evidence>
<evidence type="ECO:0000256" key="4">
    <source>
        <dbReference type="ARBA" id="ARBA00022989"/>
    </source>
</evidence>
<sequence length="331" mass="37530">MVVCSRLSLLFSDGKQLMKVFNLLQEVDVVLPSASSTLKEDARKMKLIFFVILVLPLPFHLYSLMYNSDGSLMSILNYVVVRFNNTGFGLTECQFLCLCNLVYTRFKVINKSLRSLTLMTKGDDILLNSNAGVNCNRISNVIDELHLTGASNYPPGYNSVRNCSSSNIAAEDIQKLKLAHVRLTKALTNLNLYYSPNLLSSTFAYIFFVLFCLYYSVYSNYQLSASDINNLQLFNSTLWMVLVLMKFFLACFVANYVTDEGNTTKILISRFIHRGLPTATKQELINFFEYAIEREEKLTICGIFILDHSLLAKAVVTGITFLILLIQFRSI</sequence>
<gene>
    <name evidence="10" type="primary">LOC108735894</name>
</gene>
<dbReference type="GO" id="GO:0030424">
    <property type="term" value="C:axon"/>
    <property type="evidence" value="ECO:0007669"/>
    <property type="project" value="TreeGrafter"/>
</dbReference>
<keyword evidence="3 8" id="KW-0812">Transmembrane</keyword>
<dbReference type="GO" id="GO:0050909">
    <property type="term" value="P:sensory perception of taste"/>
    <property type="evidence" value="ECO:0007669"/>
    <property type="project" value="InterPro"/>
</dbReference>
<dbReference type="KEGG" id="apln:108735894"/>
<comment type="caution">
    <text evidence="8">Lacks conserved residue(s) required for the propagation of feature annotation.</text>
</comment>
<feature type="transmembrane region" description="Helical" evidence="8">
    <location>
        <begin position="47"/>
        <end position="66"/>
    </location>
</feature>
<dbReference type="PANTHER" id="PTHR21143:SF133">
    <property type="entry name" value="GUSTATORY AND PHEROMONE RECEPTOR 32A-RELATED"/>
    <property type="match status" value="1"/>
</dbReference>
<dbReference type="AlphaFoldDB" id="A0A1W4WU97"/>
<dbReference type="RefSeq" id="XP_018323615.1">
    <property type="nucleotide sequence ID" value="XM_018468113.1"/>
</dbReference>
<dbReference type="GO" id="GO:0007165">
    <property type="term" value="P:signal transduction"/>
    <property type="evidence" value="ECO:0007669"/>
    <property type="project" value="UniProtKB-KW"/>
</dbReference>
<keyword evidence="2 8" id="KW-1003">Cell membrane</keyword>
<evidence type="ECO:0000256" key="6">
    <source>
        <dbReference type="ARBA" id="ARBA00023170"/>
    </source>
</evidence>
<dbReference type="GeneID" id="108735894"/>
<keyword evidence="9" id="KW-1185">Reference proteome</keyword>
<feature type="transmembrane region" description="Helical" evidence="8">
    <location>
        <begin position="198"/>
        <end position="217"/>
    </location>
</feature>
<reference evidence="10" key="1">
    <citation type="submission" date="2025-08" db="UniProtKB">
        <authorList>
            <consortium name="RefSeq"/>
        </authorList>
    </citation>
    <scope>IDENTIFICATION</scope>
    <source>
        <tissue evidence="10">Entire body</tissue>
    </source>
</reference>
<dbReference type="GO" id="GO:0005886">
    <property type="term" value="C:plasma membrane"/>
    <property type="evidence" value="ECO:0007669"/>
    <property type="project" value="UniProtKB-SubCell"/>
</dbReference>
<dbReference type="GO" id="GO:0043025">
    <property type="term" value="C:neuronal cell body"/>
    <property type="evidence" value="ECO:0007669"/>
    <property type="project" value="TreeGrafter"/>
</dbReference>